<evidence type="ECO:0000256" key="1">
    <source>
        <dbReference type="ARBA" id="ARBA00007409"/>
    </source>
</evidence>
<dbReference type="SFLD" id="SFLDG00358">
    <property type="entry name" value="Main_(cytGST)"/>
    <property type="match status" value="1"/>
</dbReference>
<evidence type="ECO:0000313" key="5">
    <source>
        <dbReference type="Proteomes" id="UP000054321"/>
    </source>
</evidence>
<dbReference type="InterPro" id="IPR036249">
    <property type="entry name" value="Thioredoxin-like_sf"/>
</dbReference>
<dbReference type="Pfam" id="PF00043">
    <property type="entry name" value="GST_C"/>
    <property type="match status" value="2"/>
</dbReference>
<accession>A0A0C3HKN5</accession>
<dbReference type="PROSITE" id="PS50404">
    <property type="entry name" value="GST_NTER"/>
    <property type="match status" value="1"/>
</dbReference>
<feature type="domain" description="GST C-terminal" evidence="3">
    <location>
        <begin position="130"/>
        <end position="256"/>
    </location>
</feature>
<dbReference type="EMBL" id="KN832874">
    <property type="protein sequence ID" value="KIN02902.1"/>
    <property type="molecule type" value="Genomic_DNA"/>
</dbReference>
<keyword evidence="5" id="KW-1185">Reference proteome</keyword>
<evidence type="ECO:0000259" key="2">
    <source>
        <dbReference type="PROSITE" id="PS50404"/>
    </source>
</evidence>
<evidence type="ECO:0000313" key="4">
    <source>
        <dbReference type="EMBL" id="KIN02902.1"/>
    </source>
</evidence>
<dbReference type="PANTHER" id="PTHR44051:SF8">
    <property type="entry name" value="GLUTATHIONE S-TRANSFERASE GSTA"/>
    <property type="match status" value="1"/>
</dbReference>
<dbReference type="InterPro" id="IPR036282">
    <property type="entry name" value="Glutathione-S-Trfase_C_sf"/>
</dbReference>
<comment type="similarity">
    <text evidence="1">Belongs to the GST superfamily.</text>
</comment>
<dbReference type="InterPro" id="IPR010987">
    <property type="entry name" value="Glutathione-S-Trfase_C-like"/>
</dbReference>
<evidence type="ECO:0000259" key="3">
    <source>
        <dbReference type="PROSITE" id="PS50405"/>
    </source>
</evidence>
<name>A0A0C3HKN5_OIDMZ</name>
<reference evidence="5" key="2">
    <citation type="submission" date="2015-01" db="EMBL/GenBank/DDBJ databases">
        <title>Evolutionary Origins and Diversification of the Mycorrhizal Mutualists.</title>
        <authorList>
            <consortium name="DOE Joint Genome Institute"/>
            <consortium name="Mycorrhizal Genomics Consortium"/>
            <person name="Kohler A."/>
            <person name="Kuo A."/>
            <person name="Nagy L.G."/>
            <person name="Floudas D."/>
            <person name="Copeland A."/>
            <person name="Barry K.W."/>
            <person name="Cichocki N."/>
            <person name="Veneault-Fourrey C."/>
            <person name="LaButti K."/>
            <person name="Lindquist E.A."/>
            <person name="Lipzen A."/>
            <person name="Lundell T."/>
            <person name="Morin E."/>
            <person name="Murat C."/>
            <person name="Riley R."/>
            <person name="Ohm R."/>
            <person name="Sun H."/>
            <person name="Tunlid A."/>
            <person name="Henrissat B."/>
            <person name="Grigoriev I.V."/>
            <person name="Hibbett D.S."/>
            <person name="Martin F."/>
        </authorList>
    </citation>
    <scope>NUCLEOTIDE SEQUENCE [LARGE SCALE GENOMIC DNA]</scope>
    <source>
        <strain evidence="5">Zn</strain>
    </source>
</reference>
<organism evidence="4 5">
    <name type="scientific">Oidiodendron maius (strain Zn)</name>
    <dbReference type="NCBI Taxonomy" id="913774"/>
    <lineage>
        <taxon>Eukaryota</taxon>
        <taxon>Fungi</taxon>
        <taxon>Dikarya</taxon>
        <taxon>Ascomycota</taxon>
        <taxon>Pezizomycotina</taxon>
        <taxon>Leotiomycetes</taxon>
        <taxon>Leotiomycetes incertae sedis</taxon>
        <taxon>Myxotrichaceae</taxon>
        <taxon>Oidiodendron</taxon>
    </lineage>
</organism>
<evidence type="ECO:0008006" key="6">
    <source>
        <dbReference type="Google" id="ProtNLM"/>
    </source>
</evidence>
<dbReference type="Pfam" id="PF13409">
    <property type="entry name" value="GST_N_2"/>
    <property type="match status" value="1"/>
</dbReference>
<feature type="domain" description="GST C-terminal" evidence="3">
    <location>
        <begin position="394"/>
        <end position="506"/>
    </location>
</feature>
<dbReference type="InterPro" id="IPR004045">
    <property type="entry name" value="Glutathione_S-Trfase_N"/>
</dbReference>
<dbReference type="Gene3D" id="1.20.1050.10">
    <property type="match status" value="2"/>
</dbReference>
<protein>
    <recommendedName>
        <fullName evidence="6">GST N-terminal domain-containing protein</fullName>
    </recommendedName>
</protein>
<dbReference type="STRING" id="913774.A0A0C3HKN5"/>
<dbReference type="HOGENOM" id="CLU_538718_0_0_1"/>
<dbReference type="PROSITE" id="PS50405">
    <property type="entry name" value="GST_CTER"/>
    <property type="match status" value="2"/>
</dbReference>
<dbReference type="AlphaFoldDB" id="A0A0C3HKN5"/>
<feature type="domain" description="GST N-terminal" evidence="2">
    <location>
        <begin position="3"/>
        <end position="84"/>
    </location>
</feature>
<dbReference type="InterPro" id="IPR040079">
    <property type="entry name" value="Glutathione_S-Trfase"/>
</dbReference>
<dbReference type="SFLD" id="SFLDS00019">
    <property type="entry name" value="Glutathione_Transferase_(cytos"/>
    <property type="match status" value="1"/>
</dbReference>
<dbReference type="SUPFAM" id="SSF47616">
    <property type="entry name" value="GST C-terminal domain-like"/>
    <property type="match status" value="2"/>
</dbReference>
<proteinExistence type="inferred from homology"/>
<dbReference type="Proteomes" id="UP000054321">
    <property type="component" value="Unassembled WGS sequence"/>
</dbReference>
<dbReference type="Gene3D" id="3.40.30.10">
    <property type="entry name" value="Glutaredoxin"/>
    <property type="match status" value="1"/>
</dbReference>
<gene>
    <name evidence="4" type="ORF">OIDMADRAFT_27386</name>
</gene>
<reference evidence="4 5" key="1">
    <citation type="submission" date="2014-04" db="EMBL/GenBank/DDBJ databases">
        <authorList>
            <consortium name="DOE Joint Genome Institute"/>
            <person name="Kuo A."/>
            <person name="Martino E."/>
            <person name="Perotto S."/>
            <person name="Kohler A."/>
            <person name="Nagy L.G."/>
            <person name="Floudas D."/>
            <person name="Copeland A."/>
            <person name="Barry K.W."/>
            <person name="Cichocki N."/>
            <person name="Veneault-Fourrey C."/>
            <person name="LaButti K."/>
            <person name="Lindquist E.A."/>
            <person name="Lipzen A."/>
            <person name="Lundell T."/>
            <person name="Morin E."/>
            <person name="Murat C."/>
            <person name="Sun H."/>
            <person name="Tunlid A."/>
            <person name="Henrissat B."/>
            <person name="Grigoriev I.V."/>
            <person name="Hibbett D.S."/>
            <person name="Martin F."/>
            <person name="Nordberg H.P."/>
            <person name="Cantor M.N."/>
            <person name="Hua S.X."/>
        </authorList>
    </citation>
    <scope>NUCLEOTIDE SEQUENCE [LARGE SCALE GENOMIC DNA]</scope>
    <source>
        <strain evidence="4 5">Zn</strain>
    </source>
</reference>
<dbReference type="InterPro" id="IPR004046">
    <property type="entry name" value="GST_C"/>
</dbReference>
<dbReference type="OrthoDB" id="422574at2759"/>
<dbReference type="SUPFAM" id="SSF52833">
    <property type="entry name" value="Thioredoxin-like"/>
    <property type="match status" value="1"/>
</dbReference>
<sequence length="506" mass="57801">MARNIILYDNSLSPCARRVRISLIEKGLSWETQNIDLSRLEQRSPRYLAINPNGLVPTLAHGCRVLWESNTITEYLDRAFPDTIQLYPTLASERIEVKRWQNSELVMAKTFRPLMYQRLMGPIVHSSRTYNEAMRIARLSTDDPADLEWEDKVWRVAVLTPEEQIISEHQLYEFADSVESELKKSTSGWLVGNNFSQAEISVYPRLIMYPWIGLPLELARFPNTTKWMARLAERPSFTQSLSAEIQKSIKFLQSPIFALLCRLASKPVEKRWIFERFYVNIIGLAIRWARSSEHVEETTWKAPRTIPPIESVSTPRSPASLEMDGPVKLAVTRDSPDSSLIAAALRIRKIEYFEEKSTSAPRLEIAGKVIEDSGLALDAIDLVSAPGPRLFPEDVVEEAQVRIWLAFAASWHKEFNPLLKALILGLTQIREDPKLNTAAHVLETRLDQLESRLKGREWIATNAFTVADEALKIKIEMLPPMGIQVDSRLNITTWMQRCATVNFAFI</sequence>
<dbReference type="InParanoid" id="A0A0C3HKN5"/>
<dbReference type="PANTHER" id="PTHR44051">
    <property type="entry name" value="GLUTATHIONE S-TRANSFERASE-RELATED"/>
    <property type="match status" value="1"/>
</dbReference>